<feature type="signal peptide" evidence="1">
    <location>
        <begin position="1"/>
        <end position="18"/>
    </location>
</feature>
<evidence type="ECO:0000313" key="3">
    <source>
        <dbReference type="Proteomes" id="UP000006591"/>
    </source>
</evidence>
<evidence type="ECO:0000313" key="2">
    <source>
        <dbReference type="EnsemblPlants" id="ONIVA08G03030.1"/>
    </source>
</evidence>
<dbReference type="Gramene" id="ONIVA08G03030.1">
    <property type="protein sequence ID" value="ONIVA08G03030.1"/>
    <property type="gene ID" value="ONIVA08G03030"/>
</dbReference>
<dbReference type="STRING" id="4536.A0A0E0I7A2"/>
<sequence length="271" mass="29429">MWDPHVIPSLSFFSSSLSLPFLFFSLRSSPGGRIWSDGGGEGRSGSGDGGTASNFSCTAASSSAGAAAQPGFMYGRILIALARQIRERYTRPGAIAKQAVSSVLTMYSFMAEWTTMAQFLAEPCLDGRRQAGKHMDARRHGSPRREIPHLIRHGRRQEGGGEDGGGGGIVVGATAGGRVRCAAHGVCVDADRMVADWGSYCRARSRKRAPRRVLVEPDDLEEEFNAVQPPPLWPSLPTPLRILFLGRKRNREKDREGARYINTIAQINTAT</sequence>
<dbReference type="HOGENOM" id="CLU_1178007_0_0_1"/>
<proteinExistence type="predicted"/>
<dbReference type="EnsemblPlants" id="ONIVA08G03030.1">
    <property type="protein sequence ID" value="ONIVA08G03030.1"/>
    <property type="gene ID" value="ONIVA08G03030"/>
</dbReference>
<keyword evidence="1" id="KW-0732">Signal</keyword>
<feature type="chain" id="PRO_5002362423" evidence="1">
    <location>
        <begin position="19"/>
        <end position="271"/>
    </location>
</feature>
<dbReference type="Proteomes" id="UP000006591">
    <property type="component" value="Chromosome 8"/>
</dbReference>
<evidence type="ECO:0000256" key="1">
    <source>
        <dbReference type="SAM" id="SignalP"/>
    </source>
</evidence>
<reference evidence="2" key="2">
    <citation type="submission" date="2018-04" db="EMBL/GenBank/DDBJ databases">
        <title>OnivRS2 (Oryza nivara Reference Sequence Version 2).</title>
        <authorList>
            <person name="Zhang J."/>
            <person name="Kudrna D."/>
            <person name="Lee S."/>
            <person name="Talag J."/>
            <person name="Rajasekar S."/>
            <person name="Welchert J."/>
            <person name="Hsing Y.-I."/>
            <person name="Wing R.A."/>
        </authorList>
    </citation>
    <scope>NUCLEOTIDE SEQUENCE [LARGE SCALE GENOMIC DNA]</scope>
    <source>
        <strain evidence="2">SL10</strain>
    </source>
</reference>
<protein>
    <submittedName>
        <fullName evidence="2">Uncharacterized protein</fullName>
    </submittedName>
</protein>
<accession>A0A0E0I7A2</accession>
<keyword evidence="3" id="KW-1185">Reference proteome</keyword>
<name>A0A0E0I7A2_ORYNI</name>
<reference evidence="2" key="1">
    <citation type="submission" date="2015-04" db="UniProtKB">
        <authorList>
            <consortium name="EnsemblPlants"/>
        </authorList>
    </citation>
    <scope>IDENTIFICATION</scope>
    <source>
        <strain evidence="2">SL10</strain>
    </source>
</reference>
<dbReference type="AlphaFoldDB" id="A0A0E0I7A2"/>
<dbReference type="OMA" id="MYGRIPI"/>
<dbReference type="eggNOG" id="KOG0055">
    <property type="taxonomic scope" value="Eukaryota"/>
</dbReference>
<organism evidence="2">
    <name type="scientific">Oryza nivara</name>
    <name type="common">Indian wild rice</name>
    <name type="synonym">Oryza sativa f. spontanea</name>
    <dbReference type="NCBI Taxonomy" id="4536"/>
    <lineage>
        <taxon>Eukaryota</taxon>
        <taxon>Viridiplantae</taxon>
        <taxon>Streptophyta</taxon>
        <taxon>Embryophyta</taxon>
        <taxon>Tracheophyta</taxon>
        <taxon>Spermatophyta</taxon>
        <taxon>Magnoliopsida</taxon>
        <taxon>Liliopsida</taxon>
        <taxon>Poales</taxon>
        <taxon>Poaceae</taxon>
        <taxon>BOP clade</taxon>
        <taxon>Oryzoideae</taxon>
        <taxon>Oryzeae</taxon>
        <taxon>Oryzinae</taxon>
        <taxon>Oryza</taxon>
    </lineage>
</organism>